<name>A0A164ZZS9_DAUCS</name>
<protein>
    <submittedName>
        <fullName evidence="1">Uncharacterized protein</fullName>
    </submittedName>
</protein>
<proteinExistence type="predicted"/>
<dbReference type="Gramene" id="KZM96683">
    <property type="protein sequence ID" value="KZM96683"/>
    <property type="gene ID" value="DCAR_015955"/>
</dbReference>
<accession>A0A164ZZS9</accession>
<gene>
    <name evidence="1" type="ORF">DCAR_0414743</name>
</gene>
<dbReference type="PANTHER" id="PTHR36482">
    <property type="entry name" value="OSJNBA0024J22.15 PROTEIN"/>
    <property type="match status" value="1"/>
</dbReference>
<dbReference type="KEGG" id="dcr:108216740"/>
<dbReference type="EMBL" id="CP093346">
    <property type="protein sequence ID" value="WOG95424.1"/>
    <property type="molecule type" value="Genomic_DNA"/>
</dbReference>
<dbReference type="OrthoDB" id="2617878at2759"/>
<sequence>MNPFGVPITDKTLQEMSEYRDKEITQEDRAREAMRLIHAEDKNLNALQHALNLKARYGTGVSTLCLVYNGTGDTLQQVQQIDWYGYIYNEQPPRSFENGQWLAFLHAHPTAQSRGCEAARVYRGKNVKGEVRDYMIAWSTPWGPSYQNSAYTEVRGEDHFPKFWSYIRGLLANAEKITTDETDKNCTSAVGIGGVTSPEFIAILKHKFSPEPEP</sequence>
<dbReference type="Pfam" id="PF21230">
    <property type="entry name" value="Nakanori"/>
    <property type="match status" value="1"/>
</dbReference>
<organism evidence="1 2">
    <name type="scientific">Daucus carota subsp. sativus</name>
    <name type="common">Carrot</name>
    <dbReference type="NCBI Taxonomy" id="79200"/>
    <lineage>
        <taxon>Eukaryota</taxon>
        <taxon>Viridiplantae</taxon>
        <taxon>Streptophyta</taxon>
        <taxon>Embryophyta</taxon>
        <taxon>Tracheophyta</taxon>
        <taxon>Spermatophyta</taxon>
        <taxon>Magnoliopsida</taxon>
        <taxon>eudicotyledons</taxon>
        <taxon>Gunneridae</taxon>
        <taxon>Pentapetalae</taxon>
        <taxon>asterids</taxon>
        <taxon>campanulids</taxon>
        <taxon>Apiales</taxon>
        <taxon>Apiaceae</taxon>
        <taxon>Apioideae</taxon>
        <taxon>Scandiceae</taxon>
        <taxon>Daucinae</taxon>
        <taxon>Daucus</taxon>
        <taxon>Daucus sect. Daucus</taxon>
    </lineage>
</organism>
<reference evidence="1" key="1">
    <citation type="journal article" date="2016" name="Nat. Genet.">
        <title>A high-quality carrot genome assembly provides new insights into carotenoid accumulation and asterid genome evolution.</title>
        <authorList>
            <person name="Iorizzo M."/>
            <person name="Ellison S."/>
            <person name="Senalik D."/>
            <person name="Zeng P."/>
            <person name="Satapoomin P."/>
            <person name="Huang J."/>
            <person name="Bowman M."/>
            <person name="Iovene M."/>
            <person name="Sanseverino W."/>
            <person name="Cavagnaro P."/>
            <person name="Yildiz M."/>
            <person name="Macko-Podgorni A."/>
            <person name="Moranska E."/>
            <person name="Grzebelus E."/>
            <person name="Grzebelus D."/>
            <person name="Ashrafi H."/>
            <person name="Zheng Z."/>
            <person name="Cheng S."/>
            <person name="Spooner D."/>
            <person name="Van Deynze A."/>
            <person name="Simon P."/>
        </authorList>
    </citation>
    <scope>NUCLEOTIDE SEQUENCE</scope>
    <source>
        <tissue evidence="1">Leaf</tissue>
    </source>
</reference>
<keyword evidence="2" id="KW-1185">Reference proteome</keyword>
<dbReference type="OMA" id="YNGCEID"/>
<reference evidence="1" key="2">
    <citation type="submission" date="2022-03" db="EMBL/GenBank/DDBJ databases">
        <title>Draft title - Genomic analysis of global carrot germplasm unveils the trajectory of domestication and the origin of high carotenoid orange carrot.</title>
        <authorList>
            <person name="Iorizzo M."/>
            <person name="Ellison S."/>
            <person name="Senalik D."/>
            <person name="Macko-Podgorni A."/>
            <person name="Grzebelus D."/>
            <person name="Bostan H."/>
            <person name="Rolling W."/>
            <person name="Curaba J."/>
            <person name="Simon P."/>
        </authorList>
    </citation>
    <scope>NUCLEOTIDE SEQUENCE</scope>
    <source>
        <tissue evidence="1">Leaf</tissue>
    </source>
</reference>
<evidence type="ECO:0000313" key="1">
    <source>
        <dbReference type="EMBL" id="WOG95424.1"/>
    </source>
</evidence>
<dbReference type="PANTHER" id="PTHR36482:SF2">
    <property type="entry name" value="OS04G0308400 PROTEIN"/>
    <property type="match status" value="1"/>
</dbReference>
<dbReference type="InterPro" id="IPR053085">
    <property type="entry name" value="Jasmonate-induced_protein"/>
</dbReference>
<dbReference type="AlphaFoldDB" id="A0A164ZZS9"/>
<dbReference type="InterPro" id="IPR049065">
    <property type="entry name" value="Nakanori"/>
</dbReference>
<evidence type="ECO:0000313" key="2">
    <source>
        <dbReference type="Proteomes" id="UP000077755"/>
    </source>
</evidence>
<dbReference type="Proteomes" id="UP000077755">
    <property type="component" value="Chromosome 4"/>
</dbReference>